<sequence>MPVDDEDDILSAIHHPQISLTGQVNDQMVVSLIDQLRKVEAGHGLVAIEMTTLGGDADMARRLVVEIDLARQRLQSRRLIFLGKSLVYSAGVTVMSAFPLRDRFLLEGTMLLIHGRQMDKTVQLSGPVRENLAQLRALCHQIETGIHLEEEGFGRLIEHSRLSMDQLLEKALYNWYVPAEEALQLDLIGGVVDLSGQCRHH</sequence>
<dbReference type="RefSeq" id="WP_161389588.1">
    <property type="nucleotide sequence ID" value="NZ_JBHSCP010000001.1"/>
</dbReference>
<dbReference type="InterPro" id="IPR029045">
    <property type="entry name" value="ClpP/crotonase-like_dom_sf"/>
</dbReference>
<comment type="caution">
    <text evidence="1">The sequence shown here is derived from an EMBL/GenBank/DDBJ whole genome shotgun (WGS) entry which is preliminary data.</text>
</comment>
<reference evidence="1 2" key="1">
    <citation type="submission" date="2019-12" db="EMBL/GenBank/DDBJ databases">
        <title>Genomic-based taxomic classification of the family Erythrobacteraceae.</title>
        <authorList>
            <person name="Xu L."/>
        </authorList>
    </citation>
    <scope>NUCLEOTIDE SEQUENCE [LARGE SCALE GENOMIC DNA]</scope>
    <source>
        <strain evidence="1 2">S36</strain>
    </source>
</reference>
<dbReference type="EMBL" id="WTYJ01000001">
    <property type="protein sequence ID" value="MXO97910.1"/>
    <property type="molecule type" value="Genomic_DNA"/>
</dbReference>
<keyword evidence="2" id="KW-1185">Reference proteome</keyword>
<accession>A0A6I4TS04</accession>
<protein>
    <submittedName>
        <fullName evidence="1">Peptidase S14</fullName>
    </submittedName>
</protein>
<dbReference type="SUPFAM" id="SSF52096">
    <property type="entry name" value="ClpP/crotonase"/>
    <property type="match status" value="1"/>
</dbReference>
<evidence type="ECO:0000313" key="1">
    <source>
        <dbReference type="EMBL" id="MXO97910.1"/>
    </source>
</evidence>
<dbReference type="OrthoDB" id="7059145at2"/>
<dbReference type="Gene3D" id="3.90.226.10">
    <property type="entry name" value="2-enoyl-CoA Hydratase, Chain A, domain 1"/>
    <property type="match status" value="1"/>
</dbReference>
<name>A0A6I4TS04_9SPHN</name>
<dbReference type="Proteomes" id="UP000469430">
    <property type="component" value="Unassembled WGS sequence"/>
</dbReference>
<proteinExistence type="predicted"/>
<gene>
    <name evidence="1" type="ORF">GRI97_02765</name>
</gene>
<evidence type="ECO:0000313" key="2">
    <source>
        <dbReference type="Proteomes" id="UP000469430"/>
    </source>
</evidence>
<dbReference type="AlphaFoldDB" id="A0A6I4TS04"/>
<organism evidence="1 2">
    <name type="scientific">Croceibacterium xixiisoli</name>
    <dbReference type="NCBI Taxonomy" id="1476466"/>
    <lineage>
        <taxon>Bacteria</taxon>
        <taxon>Pseudomonadati</taxon>
        <taxon>Pseudomonadota</taxon>
        <taxon>Alphaproteobacteria</taxon>
        <taxon>Sphingomonadales</taxon>
        <taxon>Erythrobacteraceae</taxon>
        <taxon>Croceibacterium</taxon>
    </lineage>
</organism>